<evidence type="ECO:0000256" key="5">
    <source>
        <dbReference type="ARBA" id="ARBA00023004"/>
    </source>
</evidence>
<dbReference type="Gene3D" id="3.20.20.70">
    <property type="entry name" value="Aldolase class I"/>
    <property type="match status" value="1"/>
</dbReference>
<dbReference type="InterPro" id="IPR000385">
    <property type="entry name" value="MoaA_NifB_PqqE_Fe-S-bd_CS"/>
</dbReference>
<dbReference type="RefSeq" id="WP_013558719.1">
    <property type="nucleotide sequence ID" value="NC_014960.1"/>
</dbReference>
<keyword evidence="6" id="KW-0411">Iron-sulfur</keyword>
<keyword evidence="3" id="KW-0949">S-adenosyl-L-methionine</keyword>
<dbReference type="CDD" id="cd01335">
    <property type="entry name" value="Radical_SAM"/>
    <property type="match status" value="1"/>
</dbReference>
<dbReference type="GO" id="GO:0046872">
    <property type="term" value="F:metal ion binding"/>
    <property type="evidence" value="ECO:0007669"/>
    <property type="project" value="UniProtKB-KW"/>
</dbReference>
<evidence type="ECO:0000256" key="2">
    <source>
        <dbReference type="ARBA" id="ARBA00022485"/>
    </source>
</evidence>
<evidence type="ECO:0000256" key="4">
    <source>
        <dbReference type="ARBA" id="ARBA00022723"/>
    </source>
</evidence>
<dbReference type="SUPFAM" id="SSF102114">
    <property type="entry name" value="Radical SAM enzymes"/>
    <property type="match status" value="1"/>
</dbReference>
<dbReference type="InParanoid" id="E8MZY7"/>
<comment type="similarity">
    <text evidence="7">Belongs to the radical SAM superfamily. Anaerobic sulfatase-maturating enzyme family.</text>
</comment>
<dbReference type="PROSITE" id="PS01305">
    <property type="entry name" value="MOAA_NIFB_PQQE"/>
    <property type="match status" value="1"/>
</dbReference>
<dbReference type="InterPro" id="IPR013785">
    <property type="entry name" value="Aldolase_TIM"/>
</dbReference>
<organism evidence="9 10">
    <name type="scientific">Anaerolinea thermophila (strain DSM 14523 / JCM 11388 / NBRC 100420 / UNI-1)</name>
    <dbReference type="NCBI Taxonomy" id="926569"/>
    <lineage>
        <taxon>Bacteria</taxon>
        <taxon>Bacillati</taxon>
        <taxon>Chloroflexota</taxon>
        <taxon>Anaerolineae</taxon>
        <taxon>Anaerolineales</taxon>
        <taxon>Anaerolineaceae</taxon>
        <taxon>Anaerolinea</taxon>
    </lineage>
</organism>
<dbReference type="KEGG" id="atm:ANT_02880"/>
<evidence type="ECO:0000256" key="1">
    <source>
        <dbReference type="ARBA" id="ARBA00001966"/>
    </source>
</evidence>
<dbReference type="SFLD" id="SFLDG01384">
    <property type="entry name" value="thioether_bond_formation_requi"/>
    <property type="match status" value="1"/>
</dbReference>
<comment type="cofactor">
    <cofactor evidence="1">
        <name>[4Fe-4S] cluster</name>
        <dbReference type="ChEBI" id="CHEBI:49883"/>
    </cofactor>
</comment>
<dbReference type="EMBL" id="AP012029">
    <property type="protein sequence ID" value="BAJ62322.1"/>
    <property type="molecule type" value="Genomic_DNA"/>
</dbReference>
<dbReference type="OrthoDB" id="9808591at2"/>
<dbReference type="SFLD" id="SFLDS00029">
    <property type="entry name" value="Radical_SAM"/>
    <property type="match status" value="1"/>
</dbReference>
<keyword evidence="10" id="KW-1185">Reference proteome</keyword>
<dbReference type="AlphaFoldDB" id="E8MZY7"/>
<accession>E8MZY7</accession>
<proteinExistence type="inferred from homology"/>
<dbReference type="Pfam" id="PF04055">
    <property type="entry name" value="Radical_SAM"/>
    <property type="match status" value="1"/>
</dbReference>
<protein>
    <recommendedName>
        <fullName evidence="8">Radical SAM core domain-containing protein</fullName>
    </recommendedName>
</protein>
<dbReference type="InterPro" id="IPR007197">
    <property type="entry name" value="rSAM"/>
</dbReference>
<name>E8MZY7_ANATU</name>
<evidence type="ECO:0000256" key="6">
    <source>
        <dbReference type="ARBA" id="ARBA00023014"/>
    </source>
</evidence>
<sequence>MKIQVMQGVLNPERMSVQDRDCSCDSPSKIPLKDGDCSCDAPAARGAFQDPVSFVSYALIHSSQFTDTPTQPQPQKISSEFIPVKSTPAFSPNASHLTLYPVLVPVAGASCWKALSAWFHLTDRCNLRCDYCYLPHRPQDMSVETGRAAVHALFRSAQSHAYTGVKIMYAGGEPLLRFPLILELHGYAQQLAEVQPIYLDEVVLSNGTLLTPEMVQALKTRGIRLMISLDGLGTGHDAQRHFADGKGSFEKVSQAVELALEHGLPPSISITVTGRNAAGLAELVEWVLERGLIFQLNFYRQSLFSQSHADLQLEEQAILAGIQAALKVIEHHLPRFSLLGILDRTTLAYPHTLPCGAGADYLVFTPQGGIAQCQMLLHHPVTTVHDPDPVSHIRADKYHLINPPVDERGECAECSWRYWCGGGCPLETRRVMHSPYHRSPNCRIYQTIFPELIRLEGLRLLHYASDPQVVRTQWLELQPA</sequence>
<dbReference type="PANTHER" id="PTHR43273:SF3">
    <property type="entry name" value="ANAEROBIC SULFATASE-MATURATING ENZYME HOMOLOG ASLB-RELATED"/>
    <property type="match status" value="1"/>
</dbReference>
<dbReference type="InterPro" id="IPR058240">
    <property type="entry name" value="rSAM_sf"/>
</dbReference>
<dbReference type="eggNOG" id="COG0641">
    <property type="taxonomic scope" value="Bacteria"/>
</dbReference>
<evidence type="ECO:0000313" key="9">
    <source>
        <dbReference type="EMBL" id="BAJ62322.1"/>
    </source>
</evidence>
<reference evidence="9 10" key="1">
    <citation type="submission" date="2010-12" db="EMBL/GenBank/DDBJ databases">
        <title>Whole genome sequence of Anaerolinea thermophila UNI-1.</title>
        <authorList>
            <person name="Narita-Yamada S."/>
            <person name="Kishi E."/>
            <person name="Watanabe Y."/>
            <person name="Takasaki K."/>
            <person name="Ankai A."/>
            <person name="Oguchi A."/>
            <person name="Fukui S."/>
            <person name="Takahashi M."/>
            <person name="Yashiro I."/>
            <person name="Hosoyama A."/>
            <person name="Sekiguchi Y."/>
            <person name="Hanada S."/>
            <person name="Fujita N."/>
        </authorList>
    </citation>
    <scope>NUCLEOTIDE SEQUENCE [LARGE SCALE GENOMIC DNA]</scope>
    <source>
        <strain evidence="10">DSM 14523 / JCM 11388 / NBRC 100420 / UNI-1</strain>
    </source>
</reference>
<keyword evidence="5" id="KW-0408">Iron</keyword>
<dbReference type="SFLD" id="SFLDG01067">
    <property type="entry name" value="SPASM/twitch_domain_containing"/>
    <property type="match status" value="1"/>
</dbReference>
<keyword evidence="4" id="KW-0479">Metal-binding</keyword>
<evidence type="ECO:0000256" key="7">
    <source>
        <dbReference type="ARBA" id="ARBA00023601"/>
    </source>
</evidence>
<dbReference type="InterPro" id="IPR023885">
    <property type="entry name" value="4Fe4S-binding_SPASM_dom"/>
</dbReference>
<dbReference type="Proteomes" id="UP000008922">
    <property type="component" value="Chromosome"/>
</dbReference>
<dbReference type="SFLD" id="SFLDG01386">
    <property type="entry name" value="main_SPASM_domain-containing"/>
    <property type="match status" value="1"/>
</dbReference>
<gene>
    <name evidence="9" type="ordered locus">ANT_02880</name>
</gene>
<dbReference type="PANTHER" id="PTHR43273">
    <property type="entry name" value="ANAEROBIC SULFATASE-MATURATING ENZYME HOMOLOG ASLB-RELATED"/>
    <property type="match status" value="1"/>
</dbReference>
<dbReference type="PROSITE" id="PS51918">
    <property type="entry name" value="RADICAL_SAM"/>
    <property type="match status" value="1"/>
</dbReference>
<evidence type="ECO:0000259" key="8">
    <source>
        <dbReference type="PROSITE" id="PS51918"/>
    </source>
</evidence>
<evidence type="ECO:0000313" key="10">
    <source>
        <dbReference type="Proteomes" id="UP000008922"/>
    </source>
</evidence>
<dbReference type="GO" id="GO:0016491">
    <property type="term" value="F:oxidoreductase activity"/>
    <property type="evidence" value="ECO:0007669"/>
    <property type="project" value="InterPro"/>
</dbReference>
<dbReference type="InterPro" id="IPR023867">
    <property type="entry name" value="Sulphatase_maturase_rSAM"/>
</dbReference>
<dbReference type="STRING" id="926569.ANT_02880"/>
<dbReference type="HOGENOM" id="CLU_568212_0_0_0"/>
<keyword evidence="2" id="KW-0004">4Fe-4S</keyword>
<dbReference type="NCBIfam" id="TIGR04085">
    <property type="entry name" value="rSAM_more_4Fe4S"/>
    <property type="match status" value="1"/>
</dbReference>
<dbReference type="GO" id="GO:0051539">
    <property type="term" value="F:4 iron, 4 sulfur cluster binding"/>
    <property type="evidence" value="ECO:0007669"/>
    <property type="project" value="UniProtKB-KW"/>
</dbReference>
<feature type="domain" description="Radical SAM core" evidence="8">
    <location>
        <begin position="111"/>
        <end position="335"/>
    </location>
</feature>
<evidence type="ECO:0000256" key="3">
    <source>
        <dbReference type="ARBA" id="ARBA00022691"/>
    </source>
</evidence>